<comment type="caution">
    <text evidence="4">The sequence shown here is derived from an EMBL/GenBank/DDBJ whole genome shotgun (WGS) entry which is preliminary data.</text>
</comment>
<reference evidence="4 5" key="1">
    <citation type="submission" date="2019-04" db="EMBL/GenBank/DDBJ databases">
        <title>Sphingobacterium olei sp. nov., isolated from oil-contaminated soil.</title>
        <authorList>
            <person name="Liu B."/>
        </authorList>
    </citation>
    <scope>NUCLEOTIDE SEQUENCE [LARGE SCALE GENOMIC DNA]</scope>
    <source>
        <strain evidence="4 5">Y3L14</strain>
    </source>
</reference>
<evidence type="ECO:0000256" key="1">
    <source>
        <dbReference type="SAM" id="Coils"/>
    </source>
</evidence>
<feature type="domain" description="DUF4440" evidence="3">
    <location>
        <begin position="33"/>
        <end position="139"/>
    </location>
</feature>
<dbReference type="Proteomes" id="UP000309872">
    <property type="component" value="Unassembled WGS sequence"/>
</dbReference>
<feature type="signal peptide" evidence="2">
    <location>
        <begin position="1"/>
        <end position="24"/>
    </location>
</feature>
<dbReference type="Gene3D" id="3.10.450.50">
    <property type="match status" value="1"/>
</dbReference>
<dbReference type="InterPro" id="IPR027843">
    <property type="entry name" value="DUF4440"/>
</dbReference>
<feature type="chain" id="PRO_5020331657" evidence="2">
    <location>
        <begin position="25"/>
        <end position="148"/>
    </location>
</feature>
<keyword evidence="5" id="KW-1185">Reference proteome</keyword>
<dbReference type="EMBL" id="SUKA01000005">
    <property type="protein sequence ID" value="TJY63868.1"/>
    <property type="molecule type" value="Genomic_DNA"/>
</dbReference>
<keyword evidence="2" id="KW-0732">Signal</keyword>
<sequence length="148" mass="16301">MLNKKISLLIMSLILTTVVYNASAQDKLAKEVEKAVEELTQAMLKAEGTTLNRLASDHLSYGHSSGKMETKADFVQTFVSGASVFEDIQLTKQTIQIVDKTAIVRHTLSATTNDPGKGKANIKLGIVLTWVKTNNQWQLLARQAFKLP</sequence>
<evidence type="ECO:0000259" key="3">
    <source>
        <dbReference type="Pfam" id="PF14534"/>
    </source>
</evidence>
<dbReference type="InterPro" id="IPR032710">
    <property type="entry name" value="NTF2-like_dom_sf"/>
</dbReference>
<dbReference type="Pfam" id="PF14534">
    <property type="entry name" value="DUF4440"/>
    <property type="match status" value="1"/>
</dbReference>
<name>A0A4U0GXS0_9SPHI</name>
<accession>A0A4U0GXS0</accession>
<protein>
    <submittedName>
        <fullName evidence="4">Nuclear transport factor 2 family protein</fullName>
    </submittedName>
</protein>
<dbReference type="AlphaFoldDB" id="A0A4U0GXS0"/>
<proteinExistence type="predicted"/>
<dbReference type="SUPFAM" id="SSF54427">
    <property type="entry name" value="NTF2-like"/>
    <property type="match status" value="1"/>
</dbReference>
<keyword evidence="1" id="KW-0175">Coiled coil</keyword>
<organism evidence="4 5">
    <name type="scientific">Sphingobacterium alkalisoli</name>
    <dbReference type="NCBI Taxonomy" id="1874115"/>
    <lineage>
        <taxon>Bacteria</taxon>
        <taxon>Pseudomonadati</taxon>
        <taxon>Bacteroidota</taxon>
        <taxon>Sphingobacteriia</taxon>
        <taxon>Sphingobacteriales</taxon>
        <taxon>Sphingobacteriaceae</taxon>
        <taxon>Sphingobacterium</taxon>
    </lineage>
</organism>
<evidence type="ECO:0000256" key="2">
    <source>
        <dbReference type="SAM" id="SignalP"/>
    </source>
</evidence>
<dbReference type="OrthoDB" id="5383110at2"/>
<evidence type="ECO:0000313" key="5">
    <source>
        <dbReference type="Proteomes" id="UP000309872"/>
    </source>
</evidence>
<gene>
    <name evidence="4" type="ORF">FAZ19_16530</name>
</gene>
<feature type="coiled-coil region" evidence="1">
    <location>
        <begin position="22"/>
        <end position="49"/>
    </location>
</feature>
<evidence type="ECO:0000313" key="4">
    <source>
        <dbReference type="EMBL" id="TJY63868.1"/>
    </source>
</evidence>